<organism evidence="2 3">
    <name type="scientific">Mucuna pruriens</name>
    <name type="common">Velvet bean</name>
    <name type="synonym">Dolichos pruriens</name>
    <dbReference type="NCBI Taxonomy" id="157652"/>
    <lineage>
        <taxon>Eukaryota</taxon>
        <taxon>Viridiplantae</taxon>
        <taxon>Streptophyta</taxon>
        <taxon>Embryophyta</taxon>
        <taxon>Tracheophyta</taxon>
        <taxon>Spermatophyta</taxon>
        <taxon>Magnoliopsida</taxon>
        <taxon>eudicotyledons</taxon>
        <taxon>Gunneridae</taxon>
        <taxon>Pentapetalae</taxon>
        <taxon>rosids</taxon>
        <taxon>fabids</taxon>
        <taxon>Fabales</taxon>
        <taxon>Fabaceae</taxon>
        <taxon>Papilionoideae</taxon>
        <taxon>50 kb inversion clade</taxon>
        <taxon>NPAAA clade</taxon>
        <taxon>indigoferoid/millettioid clade</taxon>
        <taxon>Phaseoleae</taxon>
        <taxon>Mucuna</taxon>
    </lineage>
</organism>
<keyword evidence="1" id="KW-0472">Membrane</keyword>
<evidence type="ECO:0000313" key="2">
    <source>
        <dbReference type="EMBL" id="RDX81834.1"/>
    </source>
</evidence>
<accession>A0A371FU40</accession>
<dbReference type="EMBL" id="QJKJ01007817">
    <property type="protein sequence ID" value="RDX81834.1"/>
    <property type="molecule type" value="Genomic_DNA"/>
</dbReference>
<dbReference type="OrthoDB" id="783599at2759"/>
<keyword evidence="3" id="KW-1185">Reference proteome</keyword>
<feature type="non-terminal residue" evidence="2">
    <location>
        <position position="1"/>
    </location>
</feature>
<gene>
    <name evidence="2" type="ORF">CR513_37449</name>
</gene>
<keyword evidence="1" id="KW-0812">Transmembrane</keyword>
<protein>
    <submittedName>
        <fullName evidence="2">Uncharacterized protein</fullName>
    </submittedName>
</protein>
<feature type="transmembrane region" description="Helical" evidence="1">
    <location>
        <begin position="66"/>
        <end position="91"/>
    </location>
</feature>
<name>A0A371FU40_MUCPR</name>
<keyword evidence="1" id="KW-1133">Transmembrane helix</keyword>
<comment type="caution">
    <text evidence="2">The sequence shown here is derived from an EMBL/GenBank/DDBJ whole genome shotgun (WGS) entry which is preliminary data.</text>
</comment>
<sequence>MASSGEAPPIISPVIAPGSDIRPTVFALSTTGERPITTALFTCSYVASRGLAPSANARRSKILAKFICAFMSSWSLFMVTPVTVIAFPTIIPATGIMYLGVKGNTLSNTSTNIVTAVPVRMEAPPTYFPRGTCFARCPAV</sequence>
<reference evidence="2" key="1">
    <citation type="submission" date="2018-05" db="EMBL/GenBank/DDBJ databases">
        <title>Draft genome of Mucuna pruriens seed.</title>
        <authorList>
            <person name="Nnadi N.E."/>
            <person name="Vos R."/>
            <person name="Hasami M.H."/>
            <person name="Devisetty U.K."/>
            <person name="Aguiy J.C."/>
        </authorList>
    </citation>
    <scope>NUCLEOTIDE SEQUENCE [LARGE SCALE GENOMIC DNA]</scope>
    <source>
        <strain evidence="2">JCA_2017</strain>
    </source>
</reference>
<proteinExistence type="predicted"/>
<dbReference type="AlphaFoldDB" id="A0A371FU40"/>
<evidence type="ECO:0000256" key="1">
    <source>
        <dbReference type="SAM" id="Phobius"/>
    </source>
</evidence>
<evidence type="ECO:0000313" key="3">
    <source>
        <dbReference type="Proteomes" id="UP000257109"/>
    </source>
</evidence>
<dbReference type="Proteomes" id="UP000257109">
    <property type="component" value="Unassembled WGS sequence"/>
</dbReference>